<dbReference type="SUPFAM" id="SSF52833">
    <property type="entry name" value="Thioredoxin-like"/>
    <property type="match status" value="1"/>
</dbReference>
<evidence type="ECO:0000313" key="7">
    <source>
        <dbReference type="EMBL" id="SNR82984.1"/>
    </source>
</evidence>
<evidence type="ECO:0000313" key="8">
    <source>
        <dbReference type="Proteomes" id="UP000198417"/>
    </source>
</evidence>
<accession>A0A238ZJW8</accession>
<feature type="binding site" evidence="3">
    <location>
        <position position="157"/>
    </location>
    <ligand>
        <name>Cu cation</name>
        <dbReference type="ChEBI" id="CHEBI:23378"/>
    </ligand>
</feature>
<feature type="chain" id="PRO_5012511851" evidence="5">
    <location>
        <begin position="22"/>
        <end position="200"/>
    </location>
</feature>
<dbReference type="PROSITE" id="PS51352">
    <property type="entry name" value="THIOREDOXIN_2"/>
    <property type="match status" value="1"/>
</dbReference>
<feature type="binding site" evidence="3">
    <location>
        <position position="70"/>
    </location>
    <ligand>
        <name>Cu cation</name>
        <dbReference type="ChEBI" id="CHEBI:23378"/>
    </ligand>
</feature>
<name>A0A238ZJW8_9RHOB</name>
<dbReference type="PANTHER" id="PTHR12151">
    <property type="entry name" value="ELECTRON TRANSPORT PROTIN SCO1/SENC FAMILY MEMBER"/>
    <property type="match status" value="1"/>
</dbReference>
<keyword evidence="8" id="KW-1185">Reference proteome</keyword>
<protein>
    <submittedName>
        <fullName evidence="7">Protein SCO1/2</fullName>
    </submittedName>
</protein>
<dbReference type="InterPro" id="IPR013766">
    <property type="entry name" value="Thioredoxin_domain"/>
</dbReference>
<dbReference type="GO" id="GO:0046872">
    <property type="term" value="F:metal ion binding"/>
    <property type="evidence" value="ECO:0007669"/>
    <property type="project" value="UniProtKB-KW"/>
</dbReference>
<evidence type="ECO:0000256" key="5">
    <source>
        <dbReference type="SAM" id="SignalP"/>
    </source>
</evidence>
<dbReference type="InterPro" id="IPR003782">
    <property type="entry name" value="SCO1/SenC"/>
</dbReference>
<dbReference type="CDD" id="cd02968">
    <property type="entry name" value="SCO"/>
    <property type="match status" value="1"/>
</dbReference>
<evidence type="ECO:0000259" key="6">
    <source>
        <dbReference type="PROSITE" id="PS51352"/>
    </source>
</evidence>
<keyword evidence="5" id="KW-0732">Signal</keyword>
<feature type="binding site" evidence="3">
    <location>
        <position position="66"/>
    </location>
    <ligand>
        <name>Cu cation</name>
        <dbReference type="ChEBI" id="CHEBI:23378"/>
    </ligand>
</feature>
<reference evidence="7 8" key="1">
    <citation type="submission" date="2017-06" db="EMBL/GenBank/DDBJ databases">
        <authorList>
            <person name="Kim H.J."/>
            <person name="Triplett B.A."/>
        </authorList>
    </citation>
    <scope>NUCLEOTIDE SEQUENCE [LARGE SCALE GENOMIC DNA]</scope>
    <source>
        <strain evidence="7 8">DSM 29052</strain>
    </source>
</reference>
<comment type="similarity">
    <text evidence="1">Belongs to the SCO1/2 family.</text>
</comment>
<feature type="domain" description="Thioredoxin" evidence="6">
    <location>
        <begin position="28"/>
        <end position="197"/>
    </location>
</feature>
<evidence type="ECO:0000256" key="1">
    <source>
        <dbReference type="ARBA" id="ARBA00010996"/>
    </source>
</evidence>
<dbReference type="AlphaFoldDB" id="A0A238ZJW8"/>
<keyword evidence="4" id="KW-1015">Disulfide bond</keyword>
<dbReference type="EMBL" id="FZNN01000032">
    <property type="protein sequence ID" value="SNR82984.1"/>
    <property type="molecule type" value="Genomic_DNA"/>
</dbReference>
<dbReference type="OrthoDB" id="9790194at2"/>
<dbReference type="RefSeq" id="WP_089273727.1">
    <property type="nucleotide sequence ID" value="NZ_FZNN01000032.1"/>
</dbReference>
<keyword evidence="2 3" id="KW-0186">Copper</keyword>
<gene>
    <name evidence="7" type="ORF">SAMN06265370_13211</name>
</gene>
<organism evidence="7 8">
    <name type="scientific">Puniceibacterium sediminis</name>
    <dbReference type="NCBI Taxonomy" id="1608407"/>
    <lineage>
        <taxon>Bacteria</taxon>
        <taxon>Pseudomonadati</taxon>
        <taxon>Pseudomonadota</taxon>
        <taxon>Alphaproteobacteria</taxon>
        <taxon>Rhodobacterales</taxon>
        <taxon>Paracoccaceae</taxon>
        <taxon>Puniceibacterium</taxon>
    </lineage>
</organism>
<evidence type="ECO:0000256" key="4">
    <source>
        <dbReference type="PIRSR" id="PIRSR603782-2"/>
    </source>
</evidence>
<evidence type="ECO:0000256" key="2">
    <source>
        <dbReference type="ARBA" id="ARBA00023008"/>
    </source>
</evidence>
<proteinExistence type="inferred from homology"/>
<dbReference type="Pfam" id="PF02630">
    <property type="entry name" value="SCO1-SenC"/>
    <property type="match status" value="1"/>
</dbReference>
<dbReference type="PANTHER" id="PTHR12151:SF25">
    <property type="entry name" value="LINALOOL DEHYDRATASE_ISOMERASE DOMAIN-CONTAINING PROTEIN"/>
    <property type="match status" value="1"/>
</dbReference>
<keyword evidence="3" id="KW-0479">Metal-binding</keyword>
<feature type="signal peptide" evidence="5">
    <location>
        <begin position="1"/>
        <end position="21"/>
    </location>
</feature>
<evidence type="ECO:0000256" key="3">
    <source>
        <dbReference type="PIRSR" id="PIRSR603782-1"/>
    </source>
</evidence>
<dbReference type="InterPro" id="IPR036249">
    <property type="entry name" value="Thioredoxin-like_sf"/>
</dbReference>
<feature type="disulfide bond" description="Redox-active" evidence="4">
    <location>
        <begin position="66"/>
        <end position="70"/>
    </location>
</feature>
<sequence>MKPLAYALACSVGLSVGPAIAQVQGVMLDAPVPIPAFTLADQADQTFSATDLADHWTLVMFGYNSCPDVCPFTLGNLEAAIAETALRVRPDNVPRVVFISVDPARDADTVTDYALFFHPDFRGVTGARVQIDALIEATDSFYRLMPPDPSGYYEVQHSSAVSVIGPDGQLRAKLQPPFDPGATAEFLARLQINYRREFGQ</sequence>
<dbReference type="Gene3D" id="3.40.30.10">
    <property type="entry name" value="Glutaredoxin"/>
    <property type="match status" value="1"/>
</dbReference>
<dbReference type="Proteomes" id="UP000198417">
    <property type="component" value="Unassembled WGS sequence"/>
</dbReference>